<keyword evidence="2" id="KW-1185">Reference proteome</keyword>
<comment type="caution">
    <text evidence="1">The sequence shown here is derived from an EMBL/GenBank/DDBJ whole genome shotgun (WGS) entry which is preliminary data.</text>
</comment>
<protein>
    <submittedName>
        <fullName evidence="1">Transcription factor bHLH168</fullName>
    </submittedName>
</protein>
<evidence type="ECO:0000313" key="2">
    <source>
        <dbReference type="Proteomes" id="UP001060215"/>
    </source>
</evidence>
<gene>
    <name evidence="1" type="ORF">LOK49_LG03G00315</name>
</gene>
<evidence type="ECO:0000313" key="1">
    <source>
        <dbReference type="EMBL" id="KAI8023091.1"/>
    </source>
</evidence>
<proteinExistence type="predicted"/>
<dbReference type="EMBL" id="CM045763">
    <property type="protein sequence ID" value="KAI8023091.1"/>
    <property type="molecule type" value="Genomic_DNA"/>
</dbReference>
<dbReference type="Proteomes" id="UP001060215">
    <property type="component" value="Chromosome 6"/>
</dbReference>
<organism evidence="1 2">
    <name type="scientific">Camellia lanceoleosa</name>
    <dbReference type="NCBI Taxonomy" id="1840588"/>
    <lineage>
        <taxon>Eukaryota</taxon>
        <taxon>Viridiplantae</taxon>
        <taxon>Streptophyta</taxon>
        <taxon>Embryophyta</taxon>
        <taxon>Tracheophyta</taxon>
        <taxon>Spermatophyta</taxon>
        <taxon>Magnoliopsida</taxon>
        <taxon>eudicotyledons</taxon>
        <taxon>Gunneridae</taxon>
        <taxon>Pentapetalae</taxon>
        <taxon>asterids</taxon>
        <taxon>Ericales</taxon>
        <taxon>Theaceae</taxon>
        <taxon>Camellia</taxon>
    </lineage>
</organism>
<accession>A0ACC0IH20</accession>
<reference evidence="1 2" key="1">
    <citation type="journal article" date="2022" name="Plant J.">
        <title>Chromosome-level genome of Camellia lanceoleosa provides a valuable resource for understanding genome evolution and self-incompatibility.</title>
        <authorList>
            <person name="Gong W."/>
            <person name="Xiao S."/>
            <person name="Wang L."/>
            <person name="Liao Z."/>
            <person name="Chang Y."/>
            <person name="Mo W."/>
            <person name="Hu G."/>
            <person name="Li W."/>
            <person name="Zhao G."/>
            <person name="Zhu H."/>
            <person name="Hu X."/>
            <person name="Ji K."/>
            <person name="Xiang X."/>
            <person name="Song Q."/>
            <person name="Yuan D."/>
            <person name="Jin S."/>
            <person name="Zhang L."/>
        </authorList>
    </citation>
    <scope>NUCLEOTIDE SEQUENCE [LARGE SCALE GENOMIC DNA]</scope>
    <source>
        <strain evidence="1">SQ_2022a</strain>
    </source>
</reference>
<name>A0ACC0IH20_9ERIC</name>
<sequence length="130" mass="14790">MLDQATNYIVLLRKNVEELKQRKELMIKGSDENSRTTTKDDGRNSSVLPVFTFRDMVSILEVNLITGLNTNNNNFMLGIVFSVLKEEGAEVVKASYSTVGDKIFCTIHSKPFYSRIGIETSRLHERMKVN</sequence>